<name>A0ABZ0HNU7_9HYPH</name>
<keyword evidence="1" id="KW-1133">Transmembrane helix</keyword>
<reference evidence="2 3" key="1">
    <citation type="submission" date="2023-10" db="EMBL/GenBank/DDBJ databases">
        <title>Novel methanotroph of the genus Methylocapsa from a subarctic wetland.</title>
        <authorList>
            <person name="Belova S.E."/>
            <person name="Oshkin I.Y."/>
            <person name="Miroshnikov K."/>
            <person name="Dedysh S.N."/>
        </authorList>
    </citation>
    <scope>NUCLEOTIDE SEQUENCE [LARGE SCALE GENOMIC DNA]</scope>
    <source>
        <strain evidence="2 3">RX1</strain>
    </source>
</reference>
<feature type="transmembrane region" description="Helical" evidence="1">
    <location>
        <begin position="217"/>
        <end position="235"/>
    </location>
</feature>
<keyword evidence="3" id="KW-1185">Reference proteome</keyword>
<evidence type="ECO:0000313" key="3">
    <source>
        <dbReference type="Proteomes" id="UP001626536"/>
    </source>
</evidence>
<accession>A0ABZ0HNU7</accession>
<organism evidence="2 3">
    <name type="scientific">Methylocapsa polymorpha</name>
    <dbReference type="NCBI Taxonomy" id="3080828"/>
    <lineage>
        <taxon>Bacteria</taxon>
        <taxon>Pseudomonadati</taxon>
        <taxon>Pseudomonadota</taxon>
        <taxon>Alphaproteobacteria</taxon>
        <taxon>Hyphomicrobiales</taxon>
        <taxon>Beijerinckiaceae</taxon>
        <taxon>Methylocapsa</taxon>
    </lineage>
</organism>
<protein>
    <recommendedName>
        <fullName evidence="4">Phage holin family protein</fullName>
    </recommendedName>
</protein>
<dbReference type="RefSeq" id="WP_407337724.1">
    <property type="nucleotide sequence ID" value="NZ_CP136862.1"/>
</dbReference>
<evidence type="ECO:0000313" key="2">
    <source>
        <dbReference type="EMBL" id="WOJ88289.1"/>
    </source>
</evidence>
<proteinExistence type="predicted"/>
<keyword evidence="1" id="KW-0812">Transmembrane</keyword>
<feature type="transmembrane region" description="Helical" evidence="1">
    <location>
        <begin position="78"/>
        <end position="101"/>
    </location>
</feature>
<feature type="transmembrane region" description="Helical" evidence="1">
    <location>
        <begin position="43"/>
        <end position="66"/>
    </location>
</feature>
<keyword evidence="1" id="KW-0472">Membrane</keyword>
<dbReference type="EMBL" id="CP136862">
    <property type="protein sequence ID" value="WOJ88289.1"/>
    <property type="molecule type" value="Genomic_DNA"/>
</dbReference>
<gene>
    <name evidence="2" type="ORF">RZS28_10580</name>
</gene>
<evidence type="ECO:0000256" key="1">
    <source>
        <dbReference type="SAM" id="Phobius"/>
    </source>
</evidence>
<sequence>MLIKLLKLFGFDMPAKINALTADLERRLEAASAQIANVAWEGAVILALSALAVISGVMAGLVGLIALYRWMAEAFGPYVALGGLALVLVAAALALALAAVIKWRSSLRDGIKLPRLFDDSTSEGGYPGPMISGAEEAGERIDSQSAAVLNAAPLAAPTLSARDLAEPLAFVLSKVIMDPGMENSMVGPLIETLGLNARETADATIDRAANVVRHGDRAQLVIILTGAAFVGWLLTRHPAALKGN</sequence>
<evidence type="ECO:0008006" key="4">
    <source>
        <dbReference type="Google" id="ProtNLM"/>
    </source>
</evidence>
<dbReference type="Proteomes" id="UP001626536">
    <property type="component" value="Chromosome"/>
</dbReference>